<dbReference type="GO" id="GO:0007166">
    <property type="term" value="P:cell surface receptor signaling pathway"/>
    <property type="evidence" value="ECO:0007669"/>
    <property type="project" value="InterPro"/>
</dbReference>
<dbReference type="InterPro" id="IPR011990">
    <property type="entry name" value="TPR-like_helical_dom_sf"/>
</dbReference>
<evidence type="ECO:0008006" key="3">
    <source>
        <dbReference type="Google" id="ProtNLM"/>
    </source>
</evidence>
<dbReference type="PANTHER" id="PTHR47691:SF3">
    <property type="entry name" value="HTH-TYPE TRANSCRIPTIONAL REGULATOR RV0890C-RELATED"/>
    <property type="match status" value="1"/>
</dbReference>
<sequence length="813" mass="89342">MPKTKPQKDANWEVSTNARVILDAAKDGLALLESMPYLGVVAGVLSRILAIYDETKLPKDEWKTTWESVKSVHALVLKYRSENTQLASAGIPTDIKKAFETLETAMFSILEALVEFQSANSVERLFKRNRFKDMAMKCGKDIWHALQVFEAVLQVWVALQVNEIHGAIIHRIAGAEGADFSVLACPTPSAHFTGRASLLDGLSSAFTTPGRQIVTIIGKGGGGKTQLALKLAADHSKRVAHILFVDASSTDSLQANFKKLADANGIADNVADVFAFFARIEADLLLILDNADDPELDLGPFIPRSPNIKVVITSRNLEVRMHASASQYALQMPDLDLDEAVSLLLSRADLPRSDSNLEDAGTLAETLGCLALAVTAAGAYIATWGVTVQEYSFRLSEHRRATLEHRGRQALDGYYQHTVFSTFELSYARLGPLAVQFLQICSFYHFSDIPLSVFERAASQNQGDIWPLVVPGETLPVPTMVGDAQAFLGNFLDAAGSWCTPQFDNVLGEILSVSLMSTSRSESGRFLSFHPLIHQCVQDVVSDKAVVQGTALQILALSAPSAFTPEDHLVARQLLSHINHSYCPDMCSSFISGNFSWVWYLMGSDDKAIVSREQQSRCYAESLGAKHPQTLRAQTKLAHIHIAHGNYSQALNILTPVIDGYASLPSDGNEESIMNTKLSICNVYIATGKLSEAETLLLEYMTNFPRASEEQHRLFLAMQSNLGMYAQAVEVLSNAVQESREIFGELHAGTLSSMYLLAGAHWMQGHWKKAIQTMDAVLGQAHRSTRQSQDARSQSHTSRIRQRLALYISALWK</sequence>
<dbReference type="SUPFAM" id="SSF52540">
    <property type="entry name" value="P-loop containing nucleoside triphosphate hydrolases"/>
    <property type="match status" value="1"/>
</dbReference>
<proteinExistence type="predicted"/>
<dbReference type="STRING" id="1314674.A0A0D7AY23"/>
<dbReference type="AlphaFoldDB" id="A0A0D7AY23"/>
<dbReference type="OrthoDB" id="3039733at2759"/>
<dbReference type="Gene3D" id="3.40.50.300">
    <property type="entry name" value="P-loop containing nucleotide triphosphate hydrolases"/>
    <property type="match status" value="1"/>
</dbReference>
<evidence type="ECO:0000313" key="2">
    <source>
        <dbReference type="Proteomes" id="UP000054007"/>
    </source>
</evidence>
<keyword evidence="2" id="KW-1185">Reference proteome</keyword>
<dbReference type="SUPFAM" id="SSF48452">
    <property type="entry name" value="TPR-like"/>
    <property type="match status" value="1"/>
</dbReference>
<dbReference type="PANTHER" id="PTHR47691">
    <property type="entry name" value="REGULATOR-RELATED"/>
    <property type="match status" value="1"/>
</dbReference>
<gene>
    <name evidence="1" type="ORF">CYLTODRAFT_426666</name>
</gene>
<reference evidence="1 2" key="1">
    <citation type="journal article" date="2015" name="Fungal Genet. Biol.">
        <title>Evolution of novel wood decay mechanisms in Agaricales revealed by the genome sequences of Fistulina hepatica and Cylindrobasidium torrendii.</title>
        <authorList>
            <person name="Floudas D."/>
            <person name="Held B.W."/>
            <person name="Riley R."/>
            <person name="Nagy L.G."/>
            <person name="Koehler G."/>
            <person name="Ransdell A.S."/>
            <person name="Younus H."/>
            <person name="Chow J."/>
            <person name="Chiniquy J."/>
            <person name="Lipzen A."/>
            <person name="Tritt A."/>
            <person name="Sun H."/>
            <person name="Haridas S."/>
            <person name="LaButti K."/>
            <person name="Ohm R.A."/>
            <person name="Kues U."/>
            <person name="Blanchette R.A."/>
            <person name="Grigoriev I.V."/>
            <person name="Minto R.E."/>
            <person name="Hibbett D.S."/>
        </authorList>
    </citation>
    <scope>NUCLEOTIDE SEQUENCE [LARGE SCALE GENOMIC DNA]</scope>
    <source>
        <strain evidence="1 2">FP15055 ss-10</strain>
    </source>
</reference>
<dbReference type="CDD" id="cd21037">
    <property type="entry name" value="MLKL_NTD"/>
    <property type="match status" value="1"/>
</dbReference>
<dbReference type="InterPro" id="IPR059179">
    <property type="entry name" value="MLKL-like_MCAfunc"/>
</dbReference>
<dbReference type="Gene3D" id="1.20.930.20">
    <property type="entry name" value="Adaptor protein Cbl, N-terminal domain"/>
    <property type="match status" value="1"/>
</dbReference>
<protein>
    <recommendedName>
        <fullName evidence="3">NB-ARC domain-containing protein</fullName>
    </recommendedName>
</protein>
<dbReference type="Gene3D" id="1.25.40.10">
    <property type="entry name" value="Tetratricopeptide repeat domain"/>
    <property type="match status" value="1"/>
</dbReference>
<evidence type="ECO:0000313" key="1">
    <source>
        <dbReference type="EMBL" id="KIY62779.1"/>
    </source>
</evidence>
<dbReference type="InterPro" id="IPR036537">
    <property type="entry name" value="Adaptor_Cbl_N_dom_sf"/>
</dbReference>
<dbReference type="EMBL" id="KN880749">
    <property type="protein sequence ID" value="KIY62779.1"/>
    <property type="molecule type" value="Genomic_DNA"/>
</dbReference>
<dbReference type="Pfam" id="PF13424">
    <property type="entry name" value="TPR_12"/>
    <property type="match status" value="1"/>
</dbReference>
<dbReference type="Proteomes" id="UP000054007">
    <property type="component" value="Unassembled WGS sequence"/>
</dbReference>
<dbReference type="InterPro" id="IPR027417">
    <property type="entry name" value="P-loop_NTPase"/>
</dbReference>
<accession>A0A0D7AY23</accession>
<name>A0A0D7AY23_9AGAR</name>
<organism evidence="1 2">
    <name type="scientific">Cylindrobasidium torrendii FP15055 ss-10</name>
    <dbReference type="NCBI Taxonomy" id="1314674"/>
    <lineage>
        <taxon>Eukaryota</taxon>
        <taxon>Fungi</taxon>
        <taxon>Dikarya</taxon>
        <taxon>Basidiomycota</taxon>
        <taxon>Agaricomycotina</taxon>
        <taxon>Agaricomycetes</taxon>
        <taxon>Agaricomycetidae</taxon>
        <taxon>Agaricales</taxon>
        <taxon>Marasmiineae</taxon>
        <taxon>Physalacriaceae</taxon>
        <taxon>Cylindrobasidium</taxon>
    </lineage>
</organism>